<evidence type="ECO:0000313" key="2">
    <source>
        <dbReference type="EMBL" id="CAG6394790.1"/>
    </source>
</evidence>
<dbReference type="EMBL" id="CAJSLV010000059">
    <property type="protein sequence ID" value="CAG6394790.1"/>
    <property type="molecule type" value="Genomic_DNA"/>
</dbReference>
<protein>
    <submittedName>
        <fullName evidence="2">Uncharacterized protein</fullName>
    </submittedName>
</protein>
<evidence type="ECO:0000313" key="3">
    <source>
        <dbReference type="Proteomes" id="UP001152519"/>
    </source>
</evidence>
<sequence length="180" mass="18474">MELHARRAGPGQGAAVAAGPDGGVGGGQGRRRRRRAAGERAGHELRTARLPSDGPAHRGRRGTRPGPAAAGRGRGRLRRTAGASRAERTRGGRRPRPGPGRGARGGLGHLPPAARRQGRLVHPRPVSPASAGGDTLGLALGAPASYIPRHARDSAPPPRSHPTPARLRAGEPGLLHKMGS</sequence>
<feature type="region of interest" description="Disordered" evidence="1">
    <location>
        <begin position="1"/>
        <end position="180"/>
    </location>
</feature>
<comment type="caution">
    <text evidence="2">The sequence shown here is derived from an EMBL/GenBank/DDBJ whole genome shotgun (WGS) entry which is preliminary data.</text>
</comment>
<reference evidence="2" key="1">
    <citation type="submission" date="2021-05" db="EMBL/GenBank/DDBJ databases">
        <authorList>
            <person name="Arsene-Ploetze F."/>
        </authorList>
    </citation>
    <scope>NUCLEOTIDE SEQUENCE</scope>
    <source>
        <strain evidence="2">DSM 42138</strain>
    </source>
</reference>
<name>A0A9W4GSI8_9ACTN</name>
<keyword evidence="3" id="KW-1185">Reference proteome</keyword>
<evidence type="ECO:0000256" key="1">
    <source>
        <dbReference type="SAM" id="MobiDB-lite"/>
    </source>
</evidence>
<feature type="compositionally biased region" description="Gly residues" evidence="1">
    <location>
        <begin position="99"/>
        <end position="108"/>
    </location>
</feature>
<dbReference type="AlphaFoldDB" id="A0A9W4GSI8"/>
<organism evidence="2 3">
    <name type="scientific">Actinacidiphila cocklensis</name>
    <dbReference type="NCBI Taxonomy" id="887465"/>
    <lineage>
        <taxon>Bacteria</taxon>
        <taxon>Bacillati</taxon>
        <taxon>Actinomycetota</taxon>
        <taxon>Actinomycetes</taxon>
        <taxon>Kitasatosporales</taxon>
        <taxon>Streptomycetaceae</taxon>
        <taxon>Actinacidiphila</taxon>
    </lineage>
</organism>
<feature type="compositionally biased region" description="Basic and acidic residues" evidence="1">
    <location>
        <begin position="36"/>
        <end position="47"/>
    </location>
</feature>
<feature type="compositionally biased region" description="Low complexity" evidence="1">
    <location>
        <begin position="129"/>
        <end position="144"/>
    </location>
</feature>
<accession>A0A9W4GSI8</accession>
<dbReference type="Proteomes" id="UP001152519">
    <property type="component" value="Unassembled WGS sequence"/>
</dbReference>
<gene>
    <name evidence="2" type="ORF">SCOCK_30023</name>
</gene>
<proteinExistence type="predicted"/>